<dbReference type="Pfam" id="PF00440">
    <property type="entry name" value="TetR_N"/>
    <property type="match status" value="1"/>
</dbReference>
<dbReference type="InterPro" id="IPR039536">
    <property type="entry name" value="TetR_C_Proteobacteria"/>
</dbReference>
<evidence type="ECO:0000256" key="2">
    <source>
        <dbReference type="PROSITE-ProRule" id="PRU00335"/>
    </source>
</evidence>
<dbReference type="PROSITE" id="PS50977">
    <property type="entry name" value="HTH_TETR_2"/>
    <property type="match status" value="1"/>
</dbReference>
<gene>
    <name evidence="4" type="ORF">NTH_00548</name>
</gene>
<evidence type="ECO:0000259" key="3">
    <source>
        <dbReference type="PROSITE" id="PS50977"/>
    </source>
</evidence>
<dbReference type="Gene3D" id="1.10.357.10">
    <property type="entry name" value="Tetracycline Repressor, domain 2"/>
    <property type="match status" value="1"/>
</dbReference>
<dbReference type="Proteomes" id="UP001342418">
    <property type="component" value="Chromosome"/>
</dbReference>
<feature type="domain" description="HTH tetR-type" evidence="3">
    <location>
        <begin position="16"/>
        <end position="76"/>
    </location>
</feature>
<keyword evidence="1 2" id="KW-0238">DNA-binding</keyword>
<organism evidence="4 5">
    <name type="scientific">Nitratireductor thuwali</name>
    <dbReference type="NCBI Taxonomy" id="2267699"/>
    <lineage>
        <taxon>Bacteria</taxon>
        <taxon>Pseudomonadati</taxon>
        <taxon>Pseudomonadota</taxon>
        <taxon>Alphaproteobacteria</taxon>
        <taxon>Hyphomicrobiales</taxon>
        <taxon>Phyllobacteriaceae</taxon>
        <taxon>Nitratireductor</taxon>
    </lineage>
</organism>
<dbReference type="InterPro" id="IPR036271">
    <property type="entry name" value="Tet_transcr_reg_TetR-rel_C_sf"/>
</dbReference>
<sequence>MEQRNDPDIIPTRGHAAKRDSIIEAAASVFCREGFAGANIDLIAAEACVSRQTVYNHHGCKEKLFSVVLSELTARCNARSFSVLGTFPDRPKDLEADLVEFAVRLNKNFLYDRDAKFLRKLIQSEGERYPEIFDQWYEEGPGKVASALAAHFARMAFAGHLDIDDPDVAAQQFLALIGADIKLRSLFGQPVPDEKLRASAKAAVHTFLRAYGKERVPRGG</sequence>
<dbReference type="SUPFAM" id="SSF46689">
    <property type="entry name" value="Homeodomain-like"/>
    <property type="match status" value="1"/>
</dbReference>
<name>A0ABY5MJP9_9HYPH</name>
<reference evidence="4 5" key="1">
    <citation type="submission" date="2018-07" db="EMBL/GenBank/DDBJ databases">
        <title>Genome sequence of Nitratireductor thuwali#1536.</title>
        <authorList>
            <person name="Michoud G."/>
            <person name="Merlino G."/>
            <person name="Sefrji F.O."/>
            <person name="Daffonchio D."/>
        </authorList>
    </citation>
    <scope>NUCLEOTIDE SEQUENCE [LARGE SCALE GENOMIC DNA]</scope>
    <source>
        <strain evidence="5">Nit1536</strain>
    </source>
</reference>
<proteinExistence type="predicted"/>
<evidence type="ECO:0000313" key="4">
    <source>
        <dbReference type="EMBL" id="UUP16106.1"/>
    </source>
</evidence>
<dbReference type="Gene3D" id="1.10.10.60">
    <property type="entry name" value="Homeodomain-like"/>
    <property type="match status" value="1"/>
</dbReference>
<accession>A0ABY5MJP9</accession>
<dbReference type="PRINTS" id="PR00455">
    <property type="entry name" value="HTHTETR"/>
</dbReference>
<protein>
    <submittedName>
        <fullName evidence="4">HTH-type transcriptional repressor</fullName>
    </submittedName>
</protein>
<dbReference type="SUPFAM" id="SSF48498">
    <property type="entry name" value="Tetracyclin repressor-like, C-terminal domain"/>
    <property type="match status" value="1"/>
</dbReference>
<dbReference type="InterPro" id="IPR009057">
    <property type="entry name" value="Homeodomain-like_sf"/>
</dbReference>
<dbReference type="PANTHER" id="PTHR30055">
    <property type="entry name" value="HTH-TYPE TRANSCRIPTIONAL REGULATOR RUTR"/>
    <property type="match status" value="1"/>
</dbReference>
<dbReference type="InterPro" id="IPR001647">
    <property type="entry name" value="HTH_TetR"/>
</dbReference>
<dbReference type="InterPro" id="IPR050109">
    <property type="entry name" value="HTH-type_TetR-like_transc_reg"/>
</dbReference>
<keyword evidence="5" id="KW-1185">Reference proteome</keyword>
<dbReference type="PANTHER" id="PTHR30055:SF146">
    <property type="entry name" value="HTH-TYPE TRANSCRIPTIONAL DUAL REGULATOR CECR"/>
    <property type="match status" value="1"/>
</dbReference>
<evidence type="ECO:0000313" key="5">
    <source>
        <dbReference type="Proteomes" id="UP001342418"/>
    </source>
</evidence>
<dbReference type="Pfam" id="PF14246">
    <property type="entry name" value="TetR_C_7"/>
    <property type="match status" value="1"/>
</dbReference>
<feature type="DNA-binding region" description="H-T-H motif" evidence="2">
    <location>
        <begin position="39"/>
        <end position="58"/>
    </location>
</feature>
<dbReference type="EMBL" id="CP030941">
    <property type="protein sequence ID" value="UUP16106.1"/>
    <property type="molecule type" value="Genomic_DNA"/>
</dbReference>
<dbReference type="RefSeq" id="WP_338528557.1">
    <property type="nucleotide sequence ID" value="NZ_CP030941.1"/>
</dbReference>
<evidence type="ECO:0000256" key="1">
    <source>
        <dbReference type="ARBA" id="ARBA00023125"/>
    </source>
</evidence>